<keyword evidence="4" id="KW-0645">Protease</keyword>
<gene>
    <name evidence="15" type="ORF">BCB69_00435</name>
</gene>
<keyword evidence="5" id="KW-0328">Glycosyltransferase</keyword>
<keyword evidence="6" id="KW-0808">Transferase</keyword>
<dbReference type="KEGG" id="dpn:BCB69_00435"/>
<name>A0A1B3WC96_9FIRM</name>
<keyword evidence="10" id="KW-0511">Multifunctional enzyme</keyword>
<comment type="similarity">
    <text evidence="2">In the N-terminal section; belongs to the glycosyltransferase 51 family.</text>
</comment>
<reference evidence="16" key="1">
    <citation type="submission" date="2016-08" db="EMBL/GenBank/DDBJ databases">
        <authorList>
            <person name="Holder M.E."/>
            <person name="Ajami N.J."/>
            <person name="Petrosino J.F."/>
        </authorList>
    </citation>
    <scope>NUCLEOTIDE SEQUENCE [LARGE SCALE GENOMIC DNA]</scope>
    <source>
        <strain evidence="16">F0677</strain>
    </source>
</reference>
<dbReference type="SUPFAM" id="SSF53955">
    <property type="entry name" value="Lysozyme-like"/>
    <property type="match status" value="1"/>
</dbReference>
<accession>A0A1B3WC96</accession>
<evidence type="ECO:0000256" key="10">
    <source>
        <dbReference type="ARBA" id="ARBA00023268"/>
    </source>
</evidence>
<dbReference type="GO" id="GO:0009252">
    <property type="term" value="P:peptidoglycan biosynthetic process"/>
    <property type="evidence" value="ECO:0007669"/>
    <property type="project" value="UniProtKB-KW"/>
</dbReference>
<dbReference type="GO" id="GO:0008955">
    <property type="term" value="F:peptidoglycan glycosyltransferase activity"/>
    <property type="evidence" value="ECO:0007669"/>
    <property type="project" value="UniProtKB-EC"/>
</dbReference>
<dbReference type="EMBL" id="CP017037">
    <property type="protein sequence ID" value="AOH38594.1"/>
    <property type="molecule type" value="Genomic_DNA"/>
</dbReference>
<evidence type="ECO:0000256" key="9">
    <source>
        <dbReference type="ARBA" id="ARBA00022984"/>
    </source>
</evidence>
<dbReference type="InterPro" id="IPR001264">
    <property type="entry name" value="Glyco_trans_51"/>
</dbReference>
<evidence type="ECO:0000256" key="12">
    <source>
        <dbReference type="ARBA" id="ARBA00034000"/>
    </source>
</evidence>
<evidence type="ECO:0000256" key="4">
    <source>
        <dbReference type="ARBA" id="ARBA00022670"/>
    </source>
</evidence>
<dbReference type="Proteomes" id="UP000094757">
    <property type="component" value="Chromosome"/>
</dbReference>
<dbReference type="AlphaFoldDB" id="A0A1B3WC96"/>
<dbReference type="GO" id="GO:0009002">
    <property type="term" value="F:serine-type D-Ala-D-Ala carboxypeptidase activity"/>
    <property type="evidence" value="ECO:0007669"/>
    <property type="project" value="UniProtKB-EC"/>
</dbReference>
<feature type="domain" description="Glycosyl transferase family 51" evidence="14">
    <location>
        <begin position="84"/>
        <end position="249"/>
    </location>
</feature>
<evidence type="ECO:0000256" key="5">
    <source>
        <dbReference type="ARBA" id="ARBA00022676"/>
    </source>
</evidence>
<dbReference type="PANTHER" id="PTHR32282">
    <property type="entry name" value="BINDING PROTEIN TRANSPEPTIDASE, PUTATIVE-RELATED"/>
    <property type="match status" value="1"/>
</dbReference>
<evidence type="ECO:0000256" key="1">
    <source>
        <dbReference type="ARBA" id="ARBA00007090"/>
    </source>
</evidence>
<comment type="catalytic activity">
    <reaction evidence="12">
        <text>Preferential cleavage: (Ac)2-L-Lys-D-Ala-|-D-Ala. Also transpeptidation of peptidyl-alanyl moieties that are N-acyl substituents of D-alanine.</text>
        <dbReference type="EC" id="3.4.16.4"/>
    </reaction>
</comment>
<dbReference type="Pfam" id="PF00912">
    <property type="entry name" value="Transgly"/>
    <property type="match status" value="1"/>
</dbReference>
<keyword evidence="8" id="KW-0133">Cell shape</keyword>
<dbReference type="STRING" id="39950.BCB69_00435"/>
<dbReference type="GO" id="GO:0008360">
    <property type="term" value="P:regulation of cell shape"/>
    <property type="evidence" value="ECO:0007669"/>
    <property type="project" value="UniProtKB-KW"/>
</dbReference>
<evidence type="ECO:0000256" key="7">
    <source>
        <dbReference type="ARBA" id="ARBA00022801"/>
    </source>
</evidence>
<evidence type="ECO:0000256" key="6">
    <source>
        <dbReference type="ARBA" id="ARBA00022679"/>
    </source>
</evidence>
<dbReference type="RefSeq" id="WP_069176705.1">
    <property type="nucleotide sequence ID" value="NZ_CP017037.1"/>
</dbReference>
<evidence type="ECO:0000259" key="14">
    <source>
        <dbReference type="Pfam" id="PF00912"/>
    </source>
</evidence>
<evidence type="ECO:0000256" key="13">
    <source>
        <dbReference type="ARBA" id="ARBA00049902"/>
    </source>
</evidence>
<evidence type="ECO:0000256" key="8">
    <source>
        <dbReference type="ARBA" id="ARBA00022960"/>
    </source>
</evidence>
<keyword evidence="9" id="KW-0573">Peptidoglycan synthesis</keyword>
<organism evidence="15 16">
    <name type="scientific">Dialister pneumosintes</name>
    <dbReference type="NCBI Taxonomy" id="39950"/>
    <lineage>
        <taxon>Bacteria</taxon>
        <taxon>Bacillati</taxon>
        <taxon>Bacillota</taxon>
        <taxon>Negativicutes</taxon>
        <taxon>Veillonellales</taxon>
        <taxon>Veillonellaceae</taxon>
        <taxon>Dialister</taxon>
    </lineage>
</organism>
<keyword evidence="7" id="KW-0378">Hydrolase</keyword>
<sequence length="270" mass="30074">MKKIIFLILTVGSIYAGYIFGIQPNTTNIPVQTATALLADTQKQIFLLLSSEEILNTASDKNESLKSKIMNVTDFKNQLESRIHRDEFTAYKDINPLVIKALIDTEDKRFYEHGALDIIGVIRAAITNYMAGSTLEGGSTISQQVVKNVFLSNERTFTRKIEELFLAVQLERTYTKDEILEMYLNTIYFGHGTYGIKEASQTYFNKTPDTLNLAQCAMLAGLPQAPSAYDPIDNPEEGFKRMVLVLTLMSAAGDCTAAEAAVAPTMLWDK</sequence>
<dbReference type="PANTHER" id="PTHR32282:SF33">
    <property type="entry name" value="PEPTIDOGLYCAN GLYCOSYLTRANSFERASE"/>
    <property type="match status" value="1"/>
</dbReference>
<proteinExistence type="inferred from homology"/>
<dbReference type="FunFam" id="1.10.3810.10:FF:000001">
    <property type="entry name" value="Penicillin-binding protein 1A"/>
    <property type="match status" value="1"/>
</dbReference>
<evidence type="ECO:0000313" key="15">
    <source>
        <dbReference type="EMBL" id="AOH38594.1"/>
    </source>
</evidence>
<evidence type="ECO:0000256" key="11">
    <source>
        <dbReference type="ARBA" id="ARBA00023316"/>
    </source>
</evidence>
<dbReference type="InterPro" id="IPR036950">
    <property type="entry name" value="PBP_transglycosylase"/>
</dbReference>
<evidence type="ECO:0000256" key="3">
    <source>
        <dbReference type="ARBA" id="ARBA00022645"/>
    </source>
</evidence>
<dbReference type="Gene3D" id="1.10.3810.10">
    <property type="entry name" value="Biosynthetic peptidoglycan transglycosylase-like"/>
    <property type="match status" value="1"/>
</dbReference>
<dbReference type="InterPro" id="IPR050396">
    <property type="entry name" value="Glycosyltr_51/Transpeptidase"/>
</dbReference>
<dbReference type="InterPro" id="IPR023346">
    <property type="entry name" value="Lysozyme-like_dom_sf"/>
</dbReference>
<evidence type="ECO:0000313" key="16">
    <source>
        <dbReference type="Proteomes" id="UP000094757"/>
    </source>
</evidence>
<dbReference type="GO" id="GO:0071555">
    <property type="term" value="P:cell wall organization"/>
    <property type="evidence" value="ECO:0007669"/>
    <property type="project" value="UniProtKB-KW"/>
</dbReference>
<keyword evidence="3" id="KW-0121">Carboxypeptidase</keyword>
<comment type="catalytic activity">
    <reaction evidence="13">
        <text>[GlcNAc-(1-&gt;4)-Mur2Ac(oyl-L-Ala-gamma-D-Glu-L-Lys-D-Ala-D-Ala)](n)-di-trans,octa-cis-undecaprenyl diphosphate + beta-D-GlcNAc-(1-&gt;4)-Mur2Ac(oyl-L-Ala-gamma-D-Glu-L-Lys-D-Ala-D-Ala)-di-trans,octa-cis-undecaprenyl diphosphate = [GlcNAc-(1-&gt;4)-Mur2Ac(oyl-L-Ala-gamma-D-Glu-L-Lys-D-Ala-D-Ala)](n+1)-di-trans,octa-cis-undecaprenyl diphosphate + di-trans,octa-cis-undecaprenyl diphosphate + H(+)</text>
        <dbReference type="Rhea" id="RHEA:23708"/>
        <dbReference type="Rhea" id="RHEA-COMP:9602"/>
        <dbReference type="Rhea" id="RHEA-COMP:9603"/>
        <dbReference type="ChEBI" id="CHEBI:15378"/>
        <dbReference type="ChEBI" id="CHEBI:58405"/>
        <dbReference type="ChEBI" id="CHEBI:60033"/>
        <dbReference type="ChEBI" id="CHEBI:78435"/>
        <dbReference type="EC" id="2.4.99.28"/>
    </reaction>
</comment>
<dbReference type="GO" id="GO:0006508">
    <property type="term" value="P:proteolysis"/>
    <property type="evidence" value="ECO:0007669"/>
    <property type="project" value="UniProtKB-KW"/>
</dbReference>
<evidence type="ECO:0000256" key="2">
    <source>
        <dbReference type="ARBA" id="ARBA00007739"/>
    </source>
</evidence>
<comment type="similarity">
    <text evidence="1">In the C-terminal section; belongs to the transpeptidase family.</text>
</comment>
<keyword evidence="11" id="KW-0961">Cell wall biogenesis/degradation</keyword>
<protein>
    <recommendedName>
        <fullName evidence="14">Glycosyl transferase family 51 domain-containing protein</fullName>
    </recommendedName>
</protein>